<reference evidence="1" key="3">
    <citation type="submission" date="2022-06" db="EMBL/GenBank/DDBJ databases">
        <title>Genomic Encyclopedia of Type Strains, Phase III (KMG-III): the genomes of soil and plant-associated and newly described type strains.</title>
        <authorList>
            <person name="Whitman W."/>
        </authorList>
    </citation>
    <scope>NUCLEOTIDE SEQUENCE</scope>
    <source>
        <strain evidence="1">CPCC 202695</strain>
    </source>
</reference>
<dbReference type="SUPFAM" id="SSF52980">
    <property type="entry name" value="Restriction endonuclease-like"/>
    <property type="match status" value="1"/>
</dbReference>
<dbReference type="Gene3D" id="3.40.960.10">
    <property type="entry name" value="VSR Endonuclease"/>
    <property type="match status" value="1"/>
</dbReference>
<sequence length="315" mass="34444">MPSPAPLPAQVARRGAFSVRQAIELGATRRRLEASDLTIPFRGSRLRADDPGGALALAAAYAARMPPTQFFSHTTAALINGIPLPTAVEADRRLHVSVLAGDAQPRVRGVIGHQVERTRTCVASSGGVRMTDAATTWCQLARYLGIEDLVAAGDHLLTVRDLGARRGAYANVPALTRAADAHRGSTGAALLRVALPLLRPGPLSRRESMLRLRIVCAGLPEPVVAYRVVEPGLGAYTPTVDLAYPEYRIAMEYEGDHHRDPFQFRRDVARYERLQDVGWIVIRVTGDDIADVPTAASTRMLDRIEDRLRRRGWRP</sequence>
<dbReference type="RefSeq" id="WP_092669107.1">
    <property type="nucleotide sequence ID" value="NZ_BMDN01000007.1"/>
</dbReference>
<reference evidence="3" key="1">
    <citation type="submission" date="2016-10" db="EMBL/GenBank/DDBJ databases">
        <authorList>
            <person name="Varghese N."/>
            <person name="Submissions S."/>
        </authorList>
    </citation>
    <scope>NUCLEOTIDE SEQUENCE [LARGE SCALE GENOMIC DNA]</scope>
    <source>
        <strain evidence="3">CPCC 202695</strain>
    </source>
</reference>
<dbReference type="EMBL" id="LT629755">
    <property type="protein sequence ID" value="SDR96671.1"/>
    <property type="molecule type" value="Genomic_DNA"/>
</dbReference>
<evidence type="ECO:0008006" key="5">
    <source>
        <dbReference type="Google" id="ProtNLM"/>
    </source>
</evidence>
<evidence type="ECO:0000313" key="1">
    <source>
        <dbReference type="EMBL" id="MCP2369117.1"/>
    </source>
</evidence>
<dbReference type="Proteomes" id="UP000893823">
    <property type="component" value="Unassembled WGS sequence"/>
</dbReference>
<keyword evidence="4" id="KW-1185">Reference proteome</keyword>
<name>A0A1H1NCA8_9MICO</name>
<evidence type="ECO:0000313" key="3">
    <source>
        <dbReference type="Proteomes" id="UP000199482"/>
    </source>
</evidence>
<dbReference type="EMBL" id="SODL02000007">
    <property type="protein sequence ID" value="MCP2369117.1"/>
    <property type="molecule type" value="Genomic_DNA"/>
</dbReference>
<gene>
    <name evidence="1" type="ORF">BCL57_003300</name>
    <name evidence="2" type="ORF">SAMN04489721_0571</name>
</gene>
<evidence type="ECO:0000313" key="2">
    <source>
        <dbReference type="EMBL" id="SDR96671.1"/>
    </source>
</evidence>
<dbReference type="InterPro" id="IPR011335">
    <property type="entry name" value="Restrct_endonuc-II-like"/>
</dbReference>
<dbReference type="AlphaFoldDB" id="A0A1H1NCA8"/>
<dbReference type="Proteomes" id="UP000199482">
    <property type="component" value="Chromosome I"/>
</dbReference>
<protein>
    <recommendedName>
        <fullName evidence="5">DUF559 domain-containing protein</fullName>
    </recommendedName>
</protein>
<reference evidence="2" key="2">
    <citation type="submission" date="2016-10" db="EMBL/GenBank/DDBJ databases">
        <authorList>
            <person name="de Groot N.N."/>
        </authorList>
    </citation>
    <scope>NUCLEOTIDE SEQUENCE [LARGE SCALE GENOMIC DNA]</scope>
    <source>
        <strain evidence="2">CPCC 202695</strain>
    </source>
</reference>
<proteinExistence type="predicted"/>
<evidence type="ECO:0000313" key="4">
    <source>
        <dbReference type="Proteomes" id="UP000893823"/>
    </source>
</evidence>
<accession>A0A1H1NCA8</accession>
<dbReference type="STRING" id="589382.SAMN04489721_0571"/>
<organism evidence="2 3">
    <name type="scientific">Agromyces flavus</name>
    <dbReference type="NCBI Taxonomy" id="589382"/>
    <lineage>
        <taxon>Bacteria</taxon>
        <taxon>Bacillati</taxon>
        <taxon>Actinomycetota</taxon>
        <taxon>Actinomycetes</taxon>
        <taxon>Micrococcales</taxon>
        <taxon>Microbacteriaceae</taxon>
        <taxon>Agromyces</taxon>
    </lineage>
</organism>